<dbReference type="OrthoDB" id="3725025at2"/>
<sequence length="286" mass="32073">MRAVLVTGATGIVGSAVLDHLLARGERVIAAVRNPDGAKLPDGAQARSFDFAMTSAEFDRVLDGVDRVFLMRPPQIEDVQRYLFPFIDAARRNRVRQLVFLSLQGVQFNKRTPHHAVEQHLKASGAPYTFLRPNFFLQNLSSIYAEEIRDRSEIYLPAGRSYTAMIDARDIGRVAAVVLTEPGHVGKAYTLSGEHPLSYHKIATEMTRVLGRPITYARPSEADYLARLAAQGRPADYIAVQKMIYRMVRLNASALPNRVVRKLTGQPATTLREFVHDYRDVWQPEG</sequence>
<dbReference type="Gene3D" id="3.40.50.720">
    <property type="entry name" value="NAD(P)-binding Rossmann-like Domain"/>
    <property type="match status" value="1"/>
</dbReference>
<dbReference type="KEGG" id="mik:FOE78_05590"/>
<dbReference type="PANTHER" id="PTHR43162:SF1">
    <property type="entry name" value="PRESTALK A DIFFERENTIATION PROTEIN A"/>
    <property type="match status" value="1"/>
</dbReference>
<dbReference type="EMBL" id="CP041692">
    <property type="protein sequence ID" value="QDP95449.1"/>
    <property type="molecule type" value="Genomic_DNA"/>
</dbReference>
<dbReference type="AlphaFoldDB" id="A0A516PWB4"/>
<keyword evidence="3" id="KW-1185">Reference proteome</keyword>
<accession>A0A516PWB4</accession>
<dbReference type="CDD" id="cd05269">
    <property type="entry name" value="TMR_SDR_a"/>
    <property type="match status" value="1"/>
</dbReference>
<dbReference type="InterPro" id="IPR051604">
    <property type="entry name" value="Ergot_Alk_Oxidoreductase"/>
</dbReference>
<evidence type="ECO:0000313" key="2">
    <source>
        <dbReference type="EMBL" id="QDP95449.1"/>
    </source>
</evidence>
<dbReference type="RefSeq" id="WP_143985421.1">
    <property type="nucleotide sequence ID" value="NZ_CP041692.1"/>
</dbReference>
<dbReference type="Proteomes" id="UP000319263">
    <property type="component" value="Chromosome"/>
</dbReference>
<dbReference type="PANTHER" id="PTHR43162">
    <property type="match status" value="1"/>
</dbReference>
<name>A0A516PWB4_9ACTN</name>
<dbReference type="InterPro" id="IPR036291">
    <property type="entry name" value="NAD(P)-bd_dom_sf"/>
</dbReference>
<protein>
    <submittedName>
        <fullName evidence="2">SDR family oxidoreductase</fullName>
    </submittedName>
</protein>
<evidence type="ECO:0000259" key="1">
    <source>
        <dbReference type="Pfam" id="PF05368"/>
    </source>
</evidence>
<dbReference type="InterPro" id="IPR008030">
    <property type="entry name" value="NmrA-like"/>
</dbReference>
<dbReference type="SUPFAM" id="SSF51735">
    <property type="entry name" value="NAD(P)-binding Rossmann-fold domains"/>
    <property type="match status" value="1"/>
</dbReference>
<dbReference type="Gene3D" id="3.90.25.10">
    <property type="entry name" value="UDP-galactose 4-epimerase, domain 1"/>
    <property type="match status" value="1"/>
</dbReference>
<gene>
    <name evidence="2" type="ORF">FOE78_05590</name>
</gene>
<reference evidence="2 3" key="1">
    <citation type="submission" date="2019-07" db="EMBL/GenBank/DDBJ databases">
        <title>Microlunatus dokdonensis sp. nov. isolated from the rhizospheric soil of the wild plant Elymus tsukushiensis.</title>
        <authorList>
            <person name="Ghim S.-Y."/>
            <person name="Hwang Y.-J."/>
            <person name="Son J.-S."/>
            <person name="Shin J.-H."/>
        </authorList>
    </citation>
    <scope>NUCLEOTIDE SEQUENCE [LARGE SCALE GENOMIC DNA]</scope>
    <source>
        <strain evidence="2 3">KUDC0627</strain>
    </source>
</reference>
<proteinExistence type="predicted"/>
<dbReference type="Pfam" id="PF05368">
    <property type="entry name" value="NmrA"/>
    <property type="match status" value="1"/>
</dbReference>
<feature type="domain" description="NmrA-like" evidence="1">
    <location>
        <begin position="3"/>
        <end position="233"/>
    </location>
</feature>
<evidence type="ECO:0000313" key="3">
    <source>
        <dbReference type="Proteomes" id="UP000319263"/>
    </source>
</evidence>
<organism evidence="2 3">
    <name type="scientific">Microlunatus elymi</name>
    <dbReference type="NCBI Taxonomy" id="2596828"/>
    <lineage>
        <taxon>Bacteria</taxon>
        <taxon>Bacillati</taxon>
        <taxon>Actinomycetota</taxon>
        <taxon>Actinomycetes</taxon>
        <taxon>Propionibacteriales</taxon>
        <taxon>Propionibacteriaceae</taxon>
        <taxon>Microlunatus</taxon>
    </lineage>
</organism>